<comment type="cofactor">
    <cofactor evidence="1">
        <name>Mg(2+)</name>
        <dbReference type="ChEBI" id="CHEBI:18420"/>
    </cofactor>
</comment>
<dbReference type="GO" id="GO:0016787">
    <property type="term" value="F:hydrolase activity"/>
    <property type="evidence" value="ECO:0007669"/>
    <property type="project" value="UniProtKB-KW"/>
</dbReference>
<name>B8HRB9_CYAP4</name>
<keyword evidence="5" id="KW-0378">Hydrolase</keyword>
<dbReference type="KEGG" id="cyn:Cyan7425_1738"/>
<gene>
    <name evidence="5" type="ordered locus">Cyan7425_1738</name>
</gene>
<evidence type="ECO:0000256" key="2">
    <source>
        <dbReference type="ARBA" id="ARBA00006171"/>
    </source>
</evidence>
<dbReference type="InterPro" id="IPR036412">
    <property type="entry name" value="HAD-like_sf"/>
</dbReference>
<keyword evidence="3" id="KW-0479">Metal-binding</keyword>
<proteinExistence type="inferred from homology"/>
<accession>B8HRB9</accession>
<dbReference type="PANTHER" id="PTHR46193">
    <property type="entry name" value="6-PHOSPHOGLUCONATE PHOSPHATASE"/>
    <property type="match status" value="1"/>
</dbReference>
<dbReference type="Gene3D" id="1.10.150.240">
    <property type="entry name" value="Putative phosphatase, domain 2"/>
    <property type="match status" value="1"/>
</dbReference>
<dbReference type="Pfam" id="PF13419">
    <property type="entry name" value="HAD_2"/>
    <property type="match status" value="1"/>
</dbReference>
<dbReference type="SFLD" id="SFLDS00003">
    <property type="entry name" value="Haloacid_Dehalogenase"/>
    <property type="match status" value="1"/>
</dbReference>
<evidence type="ECO:0000256" key="1">
    <source>
        <dbReference type="ARBA" id="ARBA00001946"/>
    </source>
</evidence>
<dbReference type="AlphaFoldDB" id="B8HRB9"/>
<dbReference type="InterPro" id="IPR041492">
    <property type="entry name" value="HAD_2"/>
</dbReference>
<dbReference type="HOGENOM" id="CLU_045011_13_3_3"/>
<evidence type="ECO:0000313" key="5">
    <source>
        <dbReference type="EMBL" id="ACL44107.1"/>
    </source>
</evidence>
<dbReference type="SFLD" id="SFLDG01129">
    <property type="entry name" value="C1.5:_HAD__Beta-PGM__Phosphata"/>
    <property type="match status" value="1"/>
</dbReference>
<dbReference type="EMBL" id="CP001344">
    <property type="protein sequence ID" value="ACL44107.1"/>
    <property type="molecule type" value="Genomic_DNA"/>
</dbReference>
<dbReference type="Gene3D" id="3.40.50.1000">
    <property type="entry name" value="HAD superfamily/HAD-like"/>
    <property type="match status" value="1"/>
</dbReference>
<dbReference type="STRING" id="395961.Cyan7425_1738"/>
<sequence>MSLKAVLFDFNGVILDDEPLHKQLIEEILINENLRPRAGEFEQFCLGRSDRAGLKDLLTQRGRWLTETHLDRLIATKTAAYQQYLKQLETLPLFEGLQPLLEQLQKAEIKMAVVTGAQRSEVMKILERTQLSAYFSVLVTAEDCQASKPEPEGYLLAVQLLAEKFPQLQLTPLNCLAIEDSFAGIEAAKRAGIPVLGVAHTYPFHMLQRRANWTVDYLQDLELDRLIQTYGGSPA</sequence>
<organism evidence="5">
    <name type="scientific">Cyanothece sp. (strain PCC 7425 / ATCC 29141)</name>
    <dbReference type="NCBI Taxonomy" id="395961"/>
    <lineage>
        <taxon>Bacteria</taxon>
        <taxon>Bacillati</taxon>
        <taxon>Cyanobacteriota</taxon>
        <taxon>Cyanophyceae</taxon>
        <taxon>Gomontiellales</taxon>
        <taxon>Cyanothecaceae</taxon>
        <taxon>Cyanothece</taxon>
    </lineage>
</organism>
<dbReference type="InterPro" id="IPR023198">
    <property type="entry name" value="PGP-like_dom2"/>
</dbReference>
<evidence type="ECO:0000256" key="4">
    <source>
        <dbReference type="ARBA" id="ARBA00022842"/>
    </source>
</evidence>
<evidence type="ECO:0000256" key="3">
    <source>
        <dbReference type="ARBA" id="ARBA00022723"/>
    </source>
</evidence>
<comment type="similarity">
    <text evidence="2">Belongs to the HAD-like hydrolase superfamily. CbbY/CbbZ/Gph/YieH family.</text>
</comment>
<dbReference type="GO" id="GO:0046872">
    <property type="term" value="F:metal ion binding"/>
    <property type="evidence" value="ECO:0007669"/>
    <property type="project" value="UniProtKB-KW"/>
</dbReference>
<dbReference type="InterPro" id="IPR023214">
    <property type="entry name" value="HAD_sf"/>
</dbReference>
<dbReference type="NCBIfam" id="TIGR01509">
    <property type="entry name" value="HAD-SF-IA-v3"/>
    <property type="match status" value="1"/>
</dbReference>
<protein>
    <submittedName>
        <fullName evidence="5">HAD-superfamily hydrolase, subfamily IA, variant 3</fullName>
    </submittedName>
</protein>
<dbReference type="PRINTS" id="PR00413">
    <property type="entry name" value="HADHALOGNASE"/>
</dbReference>
<dbReference type="PANTHER" id="PTHR46193:SF21">
    <property type="entry name" value="SLL1138 PROTEIN"/>
    <property type="match status" value="1"/>
</dbReference>
<dbReference type="InterPro" id="IPR006439">
    <property type="entry name" value="HAD-SF_hydro_IA"/>
</dbReference>
<dbReference type="eggNOG" id="COG0637">
    <property type="taxonomic scope" value="Bacteria"/>
</dbReference>
<keyword evidence="4" id="KW-0460">Magnesium</keyword>
<reference evidence="5" key="1">
    <citation type="submission" date="2009-01" db="EMBL/GenBank/DDBJ databases">
        <title>Complete sequence of chromosome Cyanothece sp. PCC 7425.</title>
        <authorList>
            <consortium name="US DOE Joint Genome Institute"/>
            <person name="Lucas S."/>
            <person name="Copeland A."/>
            <person name="Lapidus A."/>
            <person name="Glavina del Rio T."/>
            <person name="Dalin E."/>
            <person name="Tice H."/>
            <person name="Bruce D."/>
            <person name="Goodwin L."/>
            <person name="Pitluck S."/>
            <person name="Sims D."/>
            <person name="Meineke L."/>
            <person name="Brettin T."/>
            <person name="Detter J.C."/>
            <person name="Han C."/>
            <person name="Larimer F."/>
            <person name="Land M."/>
            <person name="Hauser L."/>
            <person name="Kyrpides N."/>
            <person name="Ovchinnikova G."/>
            <person name="Liberton M."/>
            <person name="Stoeckel J."/>
            <person name="Banerjee A."/>
            <person name="Singh A."/>
            <person name="Page L."/>
            <person name="Sato H."/>
            <person name="Zhao L."/>
            <person name="Sherman L."/>
            <person name="Pakrasi H."/>
            <person name="Richardson P."/>
        </authorList>
    </citation>
    <scope>NUCLEOTIDE SEQUENCE</scope>
    <source>
        <strain evidence="5">PCC 7425</strain>
    </source>
</reference>
<dbReference type="OrthoDB" id="9797743at2"/>
<dbReference type="InterPro" id="IPR051600">
    <property type="entry name" value="Beta-PGM-like"/>
</dbReference>
<dbReference type="SUPFAM" id="SSF56784">
    <property type="entry name" value="HAD-like"/>
    <property type="match status" value="1"/>
</dbReference>